<name>A0A2M7AR06_9BACT</name>
<dbReference type="EMBL" id="PEWA01000063">
    <property type="protein sequence ID" value="PIU72924.1"/>
    <property type="molecule type" value="Genomic_DNA"/>
</dbReference>
<reference evidence="2" key="1">
    <citation type="submission" date="2017-09" db="EMBL/GenBank/DDBJ databases">
        <title>Depth-based differentiation of microbial function through sediment-hosted aquifers and enrichment of novel symbionts in the deep terrestrial subsurface.</title>
        <authorList>
            <person name="Probst A.J."/>
            <person name="Ladd B."/>
            <person name="Jarett J.K."/>
            <person name="Geller-Mcgrath D.E."/>
            <person name="Sieber C.M.K."/>
            <person name="Emerson J.B."/>
            <person name="Anantharaman K."/>
            <person name="Thomas B.C."/>
            <person name="Malmstrom R."/>
            <person name="Stieglmeier M."/>
            <person name="Klingl A."/>
            <person name="Woyke T."/>
            <person name="Ryan C.M."/>
            <person name="Banfield J.F."/>
        </authorList>
    </citation>
    <scope>NUCLEOTIDE SEQUENCE [LARGE SCALE GENOMIC DNA]</scope>
</reference>
<dbReference type="AlphaFoldDB" id="A0A2M7AR06"/>
<proteinExistence type="predicted"/>
<accession>A0A2M7AR06</accession>
<dbReference type="Proteomes" id="UP000231407">
    <property type="component" value="Unassembled WGS sequence"/>
</dbReference>
<gene>
    <name evidence="1" type="ORF">COS78_04395</name>
</gene>
<protein>
    <submittedName>
        <fullName evidence="1">Uncharacterized protein</fullName>
    </submittedName>
</protein>
<comment type="caution">
    <text evidence="1">The sequence shown here is derived from an EMBL/GenBank/DDBJ whole genome shotgun (WGS) entry which is preliminary data.</text>
</comment>
<evidence type="ECO:0000313" key="2">
    <source>
        <dbReference type="Proteomes" id="UP000231407"/>
    </source>
</evidence>
<organism evidence="1 2">
    <name type="scientific">Candidatus Shapirobacteria bacterium CG06_land_8_20_14_3_00_40_12</name>
    <dbReference type="NCBI Taxonomy" id="1974881"/>
    <lineage>
        <taxon>Bacteria</taxon>
        <taxon>Candidatus Shapironibacteriota</taxon>
    </lineage>
</organism>
<sequence>MNYISTTGLRTQSSELVDALLAGKTVDLIHRSKLIGRVVPIEKNEKSKKSFYELILSLPKTKKTTIKEREKIYKTQIMKKYGKSISRH</sequence>
<evidence type="ECO:0000313" key="1">
    <source>
        <dbReference type="EMBL" id="PIU72924.1"/>
    </source>
</evidence>